<dbReference type="InterPro" id="IPR022179">
    <property type="entry name" value="CFAP276"/>
</dbReference>
<dbReference type="AlphaFoldDB" id="A0A9P0DH85"/>
<evidence type="ECO:0000313" key="3">
    <source>
        <dbReference type="Proteomes" id="UP001153737"/>
    </source>
</evidence>
<evidence type="ECO:0000256" key="1">
    <source>
        <dbReference type="SAM" id="MobiDB-lite"/>
    </source>
</evidence>
<feature type="compositionally biased region" description="Basic and acidic residues" evidence="1">
    <location>
        <begin position="110"/>
        <end position="131"/>
    </location>
</feature>
<accession>A0A9P0DH85</accession>
<dbReference type="Pfam" id="PF12494">
    <property type="entry name" value="DUF3695"/>
    <property type="match status" value="1"/>
</dbReference>
<evidence type="ECO:0000313" key="2">
    <source>
        <dbReference type="EMBL" id="CAH1117459.1"/>
    </source>
</evidence>
<dbReference type="OrthoDB" id="10013535at2759"/>
<dbReference type="EMBL" id="OU896716">
    <property type="protein sequence ID" value="CAH1117459.1"/>
    <property type="molecule type" value="Genomic_DNA"/>
</dbReference>
<organism evidence="2 3">
    <name type="scientific">Phaedon cochleariae</name>
    <name type="common">Mustard beetle</name>
    <dbReference type="NCBI Taxonomy" id="80249"/>
    <lineage>
        <taxon>Eukaryota</taxon>
        <taxon>Metazoa</taxon>
        <taxon>Ecdysozoa</taxon>
        <taxon>Arthropoda</taxon>
        <taxon>Hexapoda</taxon>
        <taxon>Insecta</taxon>
        <taxon>Pterygota</taxon>
        <taxon>Neoptera</taxon>
        <taxon>Endopterygota</taxon>
        <taxon>Coleoptera</taxon>
        <taxon>Polyphaga</taxon>
        <taxon>Cucujiformia</taxon>
        <taxon>Chrysomeloidea</taxon>
        <taxon>Chrysomelidae</taxon>
        <taxon>Chrysomelinae</taxon>
        <taxon>Chrysomelini</taxon>
        <taxon>Phaedon</taxon>
    </lineage>
</organism>
<dbReference type="Proteomes" id="UP001153737">
    <property type="component" value="Chromosome 10"/>
</dbReference>
<protein>
    <submittedName>
        <fullName evidence="2">Uncharacterized protein</fullName>
    </submittedName>
</protein>
<reference evidence="2" key="2">
    <citation type="submission" date="2022-10" db="EMBL/GenBank/DDBJ databases">
        <authorList>
            <consortium name="ENA_rothamsted_submissions"/>
            <consortium name="culmorum"/>
            <person name="King R."/>
        </authorList>
    </citation>
    <scope>NUCLEOTIDE SEQUENCE</scope>
</reference>
<feature type="compositionally biased region" description="Polar residues" evidence="1">
    <location>
        <begin position="169"/>
        <end position="196"/>
    </location>
</feature>
<sequence>MTTRIRNRGCIPHLGGEGVFVEPLIRGERSRDAPCGGAPAYRRMHDHHTLASARRFALFKPFGDLIPRDQLDLVLSSSYNQSTEVFPDTEDVFLQPETLGVETWRRLRNTRDLTPEREERAAATGGEEDKSKKKRGKQGGSVVIPYRYNFAHKVLIGGVTEKKHPSNIKLMNSSHHSPQTNAGYSRQPSDGNVYQY</sequence>
<feature type="region of interest" description="Disordered" evidence="1">
    <location>
        <begin position="110"/>
        <end position="138"/>
    </location>
</feature>
<reference evidence="2" key="1">
    <citation type="submission" date="2022-01" db="EMBL/GenBank/DDBJ databases">
        <authorList>
            <person name="King R."/>
        </authorList>
    </citation>
    <scope>NUCLEOTIDE SEQUENCE</scope>
</reference>
<feature type="region of interest" description="Disordered" evidence="1">
    <location>
        <begin position="168"/>
        <end position="196"/>
    </location>
</feature>
<proteinExistence type="predicted"/>
<gene>
    <name evidence="2" type="ORF">PHAECO_LOCUS2009</name>
</gene>
<keyword evidence="3" id="KW-1185">Reference proteome</keyword>
<name>A0A9P0DH85_PHACE</name>